<dbReference type="AlphaFoldDB" id="T2ITW5"/>
<organism evidence="2 3">
    <name type="scientific">Crocosphaera watsonii WH 0005</name>
    <dbReference type="NCBI Taxonomy" id="423472"/>
    <lineage>
        <taxon>Bacteria</taxon>
        <taxon>Bacillati</taxon>
        <taxon>Cyanobacteriota</taxon>
        <taxon>Cyanophyceae</taxon>
        <taxon>Oscillatoriophycideae</taxon>
        <taxon>Chroococcales</taxon>
        <taxon>Aphanothecaceae</taxon>
        <taxon>Crocosphaera</taxon>
    </lineage>
</organism>
<comment type="caution">
    <text evidence="2">The sequence shown here is derived from an EMBL/GenBank/DDBJ whole genome shotgun (WGS) entry which is preliminary data.</text>
</comment>
<dbReference type="EMBL" id="CAQL01000432">
    <property type="protein sequence ID" value="CCQ55590.1"/>
    <property type="molecule type" value="Genomic_DNA"/>
</dbReference>
<gene>
    <name evidence="2" type="ORF">CWATWH0005_5830</name>
</gene>
<evidence type="ECO:0000313" key="3">
    <source>
        <dbReference type="Proteomes" id="UP000017981"/>
    </source>
</evidence>
<accession>T2ITW5</accession>
<evidence type="ECO:0000313" key="2">
    <source>
        <dbReference type="EMBL" id="CCQ55590.1"/>
    </source>
</evidence>
<reference evidence="2 3" key="1">
    <citation type="submission" date="2013-01" db="EMBL/GenBank/DDBJ databases">
        <authorList>
            <person name="Bench S."/>
        </authorList>
    </citation>
    <scope>NUCLEOTIDE SEQUENCE [LARGE SCALE GENOMIC DNA]</scope>
    <source>
        <strain evidence="2 3">WH 0005</strain>
    </source>
</reference>
<dbReference type="Pfam" id="PF17989">
    <property type="entry name" value="ALP_N"/>
    <property type="match status" value="1"/>
</dbReference>
<name>T2ITW5_CROWT</name>
<sequence>MTATTTNKPRKKRNTRTVNLVLAIDFGGSLTKLVGGISQNQYVAMTMEPEVVEVTEGGIRLHEKNAIGSGRPKDRSWVKLNGKVYAVGYLARQFLGDAGLWKAKTEIAIQKLLAALWVMKRHWSKQLGNKRIRIDLACLLPPGEYQEKTEFEASVREALEGFESPDGKMMISCNNFYCFPEGFGVLSNFEYQWGQDFLKNKVCAVVMLGHRNSSLMVCHRGRVNQFDSSELGFIQLVRKVIQRTAGLEETSLSEAMAMAGHDIDPHYLEPVLRHQDPVMRKQELENLIEAISISRQEYLILLEEWILKTIPSTVTEVVLCGGTADYLEELPALSQFRLYQPGDIKVPYLFSQLNIGNRMTDVAGLWDWTIERSFPVSKKTI</sequence>
<protein>
    <recommendedName>
        <fullName evidence="1">Actin-like protein N-terminal domain-containing protein</fullName>
    </recommendedName>
</protein>
<reference evidence="2 3" key="2">
    <citation type="submission" date="2013-09" db="EMBL/GenBank/DDBJ databases">
        <title>Whole genome comparison of six Crocosphaera watsonii strains with differing phenotypes.</title>
        <authorList>
            <person name="Bench S.R."/>
            <person name="Heller P."/>
            <person name="Frank I."/>
            <person name="Arciniega M."/>
            <person name="Shilova I.N."/>
            <person name="Zehr J.P."/>
        </authorList>
    </citation>
    <scope>NUCLEOTIDE SEQUENCE [LARGE SCALE GENOMIC DNA]</scope>
    <source>
        <strain evidence="2 3">WH 0005</strain>
    </source>
</reference>
<dbReference type="Gene3D" id="3.30.420.40">
    <property type="match status" value="1"/>
</dbReference>
<evidence type="ECO:0000259" key="1">
    <source>
        <dbReference type="Pfam" id="PF17989"/>
    </source>
</evidence>
<dbReference type="RefSeq" id="WP_021832843.1">
    <property type="nucleotide sequence ID" value="NZ_CAQL01000432.1"/>
</dbReference>
<feature type="domain" description="Actin-like protein N-terminal" evidence="1">
    <location>
        <begin position="23"/>
        <end position="184"/>
    </location>
</feature>
<dbReference type="CDD" id="cd10227">
    <property type="entry name" value="ASKHA_NBD_ParM-like"/>
    <property type="match status" value="1"/>
</dbReference>
<proteinExistence type="predicted"/>
<dbReference type="InterPro" id="IPR040607">
    <property type="entry name" value="ALP_N"/>
</dbReference>
<dbReference type="Proteomes" id="UP000017981">
    <property type="component" value="Unassembled WGS sequence"/>
</dbReference>